<evidence type="ECO:0000256" key="1">
    <source>
        <dbReference type="SAM" id="Phobius"/>
    </source>
</evidence>
<keyword evidence="1" id="KW-0472">Membrane</keyword>
<dbReference type="Proteomes" id="UP000023152">
    <property type="component" value="Unassembled WGS sequence"/>
</dbReference>
<accession>X6MYR1</accession>
<evidence type="ECO:0000313" key="2">
    <source>
        <dbReference type="EMBL" id="ETO18931.1"/>
    </source>
</evidence>
<organism evidence="2 3">
    <name type="scientific">Reticulomyxa filosa</name>
    <dbReference type="NCBI Taxonomy" id="46433"/>
    <lineage>
        <taxon>Eukaryota</taxon>
        <taxon>Sar</taxon>
        <taxon>Rhizaria</taxon>
        <taxon>Retaria</taxon>
        <taxon>Foraminifera</taxon>
        <taxon>Monothalamids</taxon>
        <taxon>Reticulomyxidae</taxon>
        <taxon>Reticulomyxa</taxon>
    </lineage>
</organism>
<sequence>MFIAVGCVCVAPDEYGPPFAINVVAEELLRYVVWTPKGCCDVFVVGAVVVTADAAIVPAVALVVIFTLFAFIFAFIFVFVFVFEFVVVVVDVDMDGAIVVAMAATVAAGNGECVCIEADAMVGRIEMPGTSVFLAVIIGLSTIVGS</sequence>
<reference evidence="2 3" key="1">
    <citation type="journal article" date="2013" name="Curr. Biol.">
        <title>The Genome of the Foraminiferan Reticulomyxa filosa.</title>
        <authorList>
            <person name="Glockner G."/>
            <person name="Hulsmann N."/>
            <person name="Schleicher M."/>
            <person name="Noegel A.A."/>
            <person name="Eichinger L."/>
            <person name="Gallinger C."/>
            <person name="Pawlowski J."/>
            <person name="Sierra R."/>
            <person name="Euteneuer U."/>
            <person name="Pillet L."/>
            <person name="Moustafa A."/>
            <person name="Platzer M."/>
            <person name="Groth M."/>
            <person name="Szafranski K."/>
            <person name="Schliwa M."/>
        </authorList>
    </citation>
    <scope>NUCLEOTIDE SEQUENCE [LARGE SCALE GENOMIC DNA]</scope>
</reference>
<dbReference type="AlphaFoldDB" id="X6MYR1"/>
<comment type="caution">
    <text evidence="2">The sequence shown here is derived from an EMBL/GenBank/DDBJ whole genome shotgun (WGS) entry which is preliminary data.</text>
</comment>
<keyword evidence="1" id="KW-1133">Transmembrane helix</keyword>
<dbReference type="EMBL" id="ASPP01014236">
    <property type="protein sequence ID" value="ETO18931.1"/>
    <property type="molecule type" value="Genomic_DNA"/>
</dbReference>
<keyword evidence="3" id="KW-1185">Reference proteome</keyword>
<name>X6MYR1_RETFI</name>
<protein>
    <submittedName>
        <fullName evidence="2">Uncharacterized protein</fullName>
    </submittedName>
</protein>
<feature type="transmembrane region" description="Helical" evidence="1">
    <location>
        <begin position="71"/>
        <end position="90"/>
    </location>
</feature>
<feature type="transmembrane region" description="Helical" evidence="1">
    <location>
        <begin position="42"/>
        <end position="64"/>
    </location>
</feature>
<evidence type="ECO:0000313" key="3">
    <source>
        <dbReference type="Proteomes" id="UP000023152"/>
    </source>
</evidence>
<proteinExistence type="predicted"/>
<gene>
    <name evidence="2" type="ORF">RFI_18312</name>
</gene>
<keyword evidence="1" id="KW-0812">Transmembrane</keyword>